<keyword evidence="2" id="KW-0489">Methyltransferase</keyword>
<feature type="domain" description="Methyltransferase type 11" evidence="1">
    <location>
        <begin position="58"/>
        <end position="152"/>
    </location>
</feature>
<dbReference type="GO" id="GO:0008168">
    <property type="term" value="F:methyltransferase activity"/>
    <property type="evidence" value="ECO:0007669"/>
    <property type="project" value="UniProtKB-KW"/>
</dbReference>
<name>A0ABR7RKW7_9PROT</name>
<protein>
    <submittedName>
        <fullName evidence="2">Class I SAM-dependent methyltransferase</fullName>
    </submittedName>
</protein>
<dbReference type="InterPro" id="IPR029063">
    <property type="entry name" value="SAM-dependent_MTases_sf"/>
</dbReference>
<dbReference type="EMBL" id="JACTVA010000014">
    <property type="protein sequence ID" value="MBC9207164.1"/>
    <property type="molecule type" value="Genomic_DNA"/>
</dbReference>
<dbReference type="Gene3D" id="3.40.50.150">
    <property type="entry name" value="Vaccinia Virus protein VP39"/>
    <property type="match status" value="1"/>
</dbReference>
<comment type="caution">
    <text evidence="2">The sequence shown here is derived from an EMBL/GenBank/DDBJ whole genome shotgun (WGS) entry which is preliminary data.</text>
</comment>
<dbReference type="RefSeq" id="WP_187784335.1">
    <property type="nucleotide sequence ID" value="NZ_JACTVA010000014.1"/>
</dbReference>
<dbReference type="SUPFAM" id="SSF53335">
    <property type="entry name" value="S-adenosyl-L-methionine-dependent methyltransferases"/>
    <property type="match status" value="1"/>
</dbReference>
<dbReference type="InterPro" id="IPR013216">
    <property type="entry name" value="Methyltransf_11"/>
</dbReference>
<proteinExistence type="predicted"/>
<organism evidence="2 3">
    <name type="scientific">Teichococcus aerophilus</name>
    <dbReference type="NCBI Taxonomy" id="1224513"/>
    <lineage>
        <taxon>Bacteria</taxon>
        <taxon>Pseudomonadati</taxon>
        <taxon>Pseudomonadota</taxon>
        <taxon>Alphaproteobacteria</taxon>
        <taxon>Acetobacterales</taxon>
        <taxon>Roseomonadaceae</taxon>
        <taxon>Roseomonas</taxon>
    </lineage>
</organism>
<dbReference type="Pfam" id="PF08241">
    <property type="entry name" value="Methyltransf_11"/>
    <property type="match status" value="1"/>
</dbReference>
<dbReference type="GO" id="GO:0032259">
    <property type="term" value="P:methylation"/>
    <property type="evidence" value="ECO:0007669"/>
    <property type="project" value="UniProtKB-KW"/>
</dbReference>
<keyword evidence="3" id="KW-1185">Reference proteome</keyword>
<evidence type="ECO:0000313" key="2">
    <source>
        <dbReference type="EMBL" id="MBC9207164.1"/>
    </source>
</evidence>
<reference evidence="2 3" key="1">
    <citation type="journal article" date="2013" name="Int. J. Syst. Evol. Microbiol.">
        <title>Roseomonas aerophila sp. nov., isolated from air.</title>
        <authorList>
            <person name="Kim S.J."/>
            <person name="Weon H.Y."/>
            <person name="Ahn J.H."/>
            <person name="Hong S.B."/>
            <person name="Seok S.J."/>
            <person name="Whang K.S."/>
            <person name="Kwon S.W."/>
        </authorList>
    </citation>
    <scope>NUCLEOTIDE SEQUENCE [LARGE SCALE GENOMIC DNA]</scope>
    <source>
        <strain evidence="2 3">NBRC 108923</strain>
    </source>
</reference>
<dbReference type="PANTHER" id="PTHR42912">
    <property type="entry name" value="METHYLTRANSFERASE"/>
    <property type="match status" value="1"/>
</dbReference>
<dbReference type="Proteomes" id="UP000626026">
    <property type="component" value="Unassembled WGS sequence"/>
</dbReference>
<dbReference type="PANTHER" id="PTHR42912:SF80">
    <property type="entry name" value="METHYLTRANSFERASE DOMAIN-CONTAINING PROTEIN"/>
    <property type="match status" value="1"/>
</dbReference>
<gene>
    <name evidence="2" type="ORF">IBL26_09990</name>
</gene>
<evidence type="ECO:0000313" key="3">
    <source>
        <dbReference type="Proteomes" id="UP000626026"/>
    </source>
</evidence>
<evidence type="ECO:0000259" key="1">
    <source>
        <dbReference type="Pfam" id="PF08241"/>
    </source>
</evidence>
<keyword evidence="2" id="KW-0808">Transferase</keyword>
<sequence>MHQGNFSLKEEIREYWTKRAETFDQSPGHGIRPGAERDAWAALLDRHMGPAPGARHVLELAFGTGEVTAVLLGLGCDVTGLDLTEAMLLRARAKHANAKHVRLYMGDAEDTREPAGRYDAVVSRHLVWTLVDPAAAFRDWFRVLKPGGRVVIMDGDYVRLSPVGRLRLAVSDWLSARQGATGPAVDRATHDSILSRVHFSGGLRPPALRAMLEDAGFTDFRVEKPSGPHAAQRQGAPLRQRLRIGVWNSFVLSCAKPGA</sequence>
<dbReference type="CDD" id="cd02440">
    <property type="entry name" value="AdoMet_MTases"/>
    <property type="match status" value="1"/>
</dbReference>
<accession>A0ABR7RKW7</accession>
<dbReference type="InterPro" id="IPR050508">
    <property type="entry name" value="Methyltransf_Superfamily"/>
</dbReference>